<protein>
    <submittedName>
        <fullName evidence="2">Uncharacterized protein</fullName>
    </submittedName>
</protein>
<dbReference type="EMBL" id="JBHUCM010000016">
    <property type="protein sequence ID" value="MFD1539133.1"/>
    <property type="molecule type" value="Genomic_DNA"/>
</dbReference>
<organism evidence="2 3">
    <name type="scientific">Nonomuraea guangzhouensis</name>
    <dbReference type="NCBI Taxonomy" id="1291555"/>
    <lineage>
        <taxon>Bacteria</taxon>
        <taxon>Bacillati</taxon>
        <taxon>Actinomycetota</taxon>
        <taxon>Actinomycetes</taxon>
        <taxon>Streptosporangiales</taxon>
        <taxon>Streptosporangiaceae</taxon>
        <taxon>Nonomuraea</taxon>
    </lineage>
</organism>
<sequence length="123" mass="13090">MTRLPADRPMSASRQESGACRPSKTTLAGRWVSYVLTYGRLPDHPRTSTSASTTSPGMVRRPLPVDSTVTRGTRSGSPSGIMMTGRSPKAPVTTGSRSCPVRPHAVRSPSTASQSRRTIPPIS</sequence>
<feature type="compositionally biased region" description="Polar residues" evidence="1">
    <location>
        <begin position="67"/>
        <end position="78"/>
    </location>
</feature>
<accession>A0ABW4G9F2</accession>
<feature type="compositionally biased region" description="Polar residues" evidence="1">
    <location>
        <begin position="108"/>
        <end position="117"/>
    </location>
</feature>
<comment type="caution">
    <text evidence="2">The sequence shown here is derived from an EMBL/GenBank/DDBJ whole genome shotgun (WGS) entry which is preliminary data.</text>
</comment>
<gene>
    <name evidence="2" type="ORF">ACFSJ0_18905</name>
</gene>
<feature type="region of interest" description="Disordered" evidence="1">
    <location>
        <begin position="40"/>
        <end position="123"/>
    </location>
</feature>
<dbReference type="RefSeq" id="WP_378621680.1">
    <property type="nucleotide sequence ID" value="NZ_JBHUCM010000016.1"/>
</dbReference>
<evidence type="ECO:0000256" key="1">
    <source>
        <dbReference type="SAM" id="MobiDB-lite"/>
    </source>
</evidence>
<name>A0ABW4G9F2_9ACTN</name>
<keyword evidence="3" id="KW-1185">Reference proteome</keyword>
<evidence type="ECO:0000313" key="3">
    <source>
        <dbReference type="Proteomes" id="UP001597097"/>
    </source>
</evidence>
<feature type="region of interest" description="Disordered" evidence="1">
    <location>
        <begin position="1"/>
        <end position="24"/>
    </location>
</feature>
<proteinExistence type="predicted"/>
<dbReference type="Proteomes" id="UP001597097">
    <property type="component" value="Unassembled WGS sequence"/>
</dbReference>
<reference evidence="3" key="1">
    <citation type="journal article" date="2019" name="Int. J. Syst. Evol. Microbiol.">
        <title>The Global Catalogue of Microorganisms (GCM) 10K type strain sequencing project: providing services to taxonomists for standard genome sequencing and annotation.</title>
        <authorList>
            <consortium name="The Broad Institute Genomics Platform"/>
            <consortium name="The Broad Institute Genome Sequencing Center for Infectious Disease"/>
            <person name="Wu L."/>
            <person name="Ma J."/>
        </authorList>
    </citation>
    <scope>NUCLEOTIDE SEQUENCE [LARGE SCALE GENOMIC DNA]</scope>
    <source>
        <strain evidence="3">CGMCC 1.15399</strain>
    </source>
</reference>
<evidence type="ECO:0000313" key="2">
    <source>
        <dbReference type="EMBL" id="MFD1539133.1"/>
    </source>
</evidence>